<dbReference type="Pfam" id="PF13888">
    <property type="entry name" value="MRF_C2"/>
    <property type="match status" value="1"/>
</dbReference>
<evidence type="ECO:0000259" key="2">
    <source>
        <dbReference type="Pfam" id="PF13888"/>
    </source>
</evidence>
<feature type="compositionally biased region" description="Basic and acidic residues" evidence="1">
    <location>
        <begin position="120"/>
        <end position="134"/>
    </location>
</feature>
<feature type="domain" description="Myelin gene regulatory factor C-terminal" evidence="2">
    <location>
        <begin position="180"/>
        <end position="303"/>
    </location>
</feature>
<feature type="non-terminal residue" evidence="3">
    <location>
        <position position="1"/>
    </location>
</feature>
<name>A0A1B6LKV2_9HEMI</name>
<organism evidence="3">
    <name type="scientific">Graphocephala atropunctata</name>
    <dbReference type="NCBI Taxonomy" id="36148"/>
    <lineage>
        <taxon>Eukaryota</taxon>
        <taxon>Metazoa</taxon>
        <taxon>Ecdysozoa</taxon>
        <taxon>Arthropoda</taxon>
        <taxon>Hexapoda</taxon>
        <taxon>Insecta</taxon>
        <taxon>Pterygota</taxon>
        <taxon>Neoptera</taxon>
        <taxon>Paraneoptera</taxon>
        <taxon>Hemiptera</taxon>
        <taxon>Auchenorrhyncha</taxon>
        <taxon>Membracoidea</taxon>
        <taxon>Cicadellidae</taxon>
        <taxon>Cicadellinae</taxon>
        <taxon>Cicadellini</taxon>
        <taxon>Graphocephala</taxon>
    </lineage>
</organism>
<dbReference type="InterPro" id="IPR025719">
    <property type="entry name" value="MYRF_C2"/>
</dbReference>
<sequence>TSYWTLDVRPNSTDFSNSKNDPKYMDIWSSAKKHSSGFGKKGAYSGGGAVLSTMSPALGARDCGVGDFAHACQTFCCSSSILQSDKTILYKDQHYPFQQPDATPATNAIEELSENGSQDKSNKESSNKQHDWPPTKDALLVPHKKRQAEDFIQPENSFSSSVFTSGFERSGLSIVVIGGAFNITVDHCAVKPYLPPHNMSCVVHLSHYLPDPNITVHFKFSQGWPGSVQLCRETRMHKCSRSGERELAVPVSSNKFRVDLVHSIAILLTFRLPLTDNPTNNVCSEPERRLGLTFAEYNLYLYQFYGCQE</sequence>
<dbReference type="EMBL" id="GEBQ01015642">
    <property type="protein sequence ID" value="JAT24335.1"/>
    <property type="molecule type" value="Transcribed_RNA"/>
</dbReference>
<accession>A0A1B6LKV2</accession>
<gene>
    <name evidence="3" type="ORF">g.6078</name>
</gene>
<dbReference type="AlphaFoldDB" id="A0A1B6LKV2"/>
<evidence type="ECO:0000313" key="3">
    <source>
        <dbReference type="EMBL" id="JAT24335.1"/>
    </source>
</evidence>
<proteinExistence type="predicted"/>
<feature type="region of interest" description="Disordered" evidence="1">
    <location>
        <begin position="112"/>
        <end position="138"/>
    </location>
</feature>
<evidence type="ECO:0000256" key="1">
    <source>
        <dbReference type="SAM" id="MobiDB-lite"/>
    </source>
</evidence>
<protein>
    <recommendedName>
        <fullName evidence="2">Myelin gene regulatory factor C-terminal domain-containing protein</fullName>
    </recommendedName>
</protein>
<reference evidence="3" key="1">
    <citation type="submission" date="2015-11" db="EMBL/GenBank/DDBJ databases">
        <title>De novo transcriptome assembly of four potential Pierce s Disease insect vectors from Arizona vineyards.</title>
        <authorList>
            <person name="Tassone E.E."/>
        </authorList>
    </citation>
    <scope>NUCLEOTIDE SEQUENCE</scope>
</reference>